<proteinExistence type="predicted"/>
<organism evidence="1 2">
    <name type="scientific">Varunaivibrio sulfuroxidans</name>
    <dbReference type="NCBI Taxonomy" id="1773489"/>
    <lineage>
        <taxon>Bacteria</taxon>
        <taxon>Pseudomonadati</taxon>
        <taxon>Pseudomonadota</taxon>
        <taxon>Alphaproteobacteria</taxon>
        <taxon>Rhodospirillales</taxon>
        <taxon>Magnetovibrionaceae</taxon>
        <taxon>Varunaivibrio</taxon>
    </lineage>
</organism>
<dbReference type="InterPro" id="IPR007485">
    <property type="entry name" value="LPS_assembly_LptE"/>
</dbReference>
<dbReference type="Proteomes" id="UP000295304">
    <property type="component" value="Unassembled WGS sequence"/>
</dbReference>
<accession>A0A4R3JFD9</accession>
<reference evidence="1 2" key="1">
    <citation type="submission" date="2019-03" db="EMBL/GenBank/DDBJ databases">
        <title>Genomic Encyclopedia of Type Strains, Phase IV (KMG-IV): sequencing the most valuable type-strain genomes for metagenomic binning, comparative biology and taxonomic classification.</title>
        <authorList>
            <person name="Goeker M."/>
        </authorList>
    </citation>
    <scope>NUCLEOTIDE SEQUENCE [LARGE SCALE GENOMIC DNA]</scope>
    <source>
        <strain evidence="1 2">DSM 101688</strain>
    </source>
</reference>
<keyword evidence="2" id="KW-1185">Reference proteome</keyword>
<gene>
    <name evidence="1" type="ORF">EDD55_101180</name>
</gene>
<evidence type="ECO:0000313" key="1">
    <source>
        <dbReference type="EMBL" id="TCS64849.1"/>
    </source>
</evidence>
<sequence length="173" mass="19110">MLLRNRNKFSTPFLLGLALVVLAGCGFHPLHLRTSPQNAGPLAQIRVSNIPDRIGQKFHNLLLERLNPQGEALAPKYNLSIILQHSVEQLAVQKSAIATRANLRVTATFALRDGASRKIEVSGTKLVVAGYDIMSSDYATLIAEKDAEDRALTELADEIRTQLAVYFNRIAYE</sequence>
<dbReference type="RefSeq" id="WP_132937594.1">
    <property type="nucleotide sequence ID" value="NZ_CP119676.1"/>
</dbReference>
<keyword evidence="1" id="KW-0449">Lipoprotein</keyword>
<dbReference type="AlphaFoldDB" id="A0A4R3JFD9"/>
<comment type="caution">
    <text evidence="1">The sequence shown here is derived from an EMBL/GenBank/DDBJ whole genome shotgun (WGS) entry which is preliminary data.</text>
</comment>
<dbReference type="Pfam" id="PF04390">
    <property type="entry name" value="LptE"/>
    <property type="match status" value="1"/>
</dbReference>
<dbReference type="GO" id="GO:0019867">
    <property type="term" value="C:outer membrane"/>
    <property type="evidence" value="ECO:0007669"/>
    <property type="project" value="InterPro"/>
</dbReference>
<protein>
    <submittedName>
        <fullName evidence="1">LPS-assembly lipoprotein</fullName>
    </submittedName>
</protein>
<name>A0A4R3JFD9_9PROT</name>
<dbReference type="Gene3D" id="3.30.160.150">
    <property type="entry name" value="Lipoprotein like domain"/>
    <property type="match status" value="1"/>
</dbReference>
<dbReference type="PROSITE" id="PS51257">
    <property type="entry name" value="PROKAR_LIPOPROTEIN"/>
    <property type="match status" value="1"/>
</dbReference>
<evidence type="ECO:0000313" key="2">
    <source>
        <dbReference type="Proteomes" id="UP000295304"/>
    </source>
</evidence>
<dbReference type="OrthoDB" id="8480109at2"/>
<dbReference type="GO" id="GO:0043165">
    <property type="term" value="P:Gram-negative-bacterium-type cell outer membrane assembly"/>
    <property type="evidence" value="ECO:0007669"/>
    <property type="project" value="InterPro"/>
</dbReference>
<dbReference type="EMBL" id="SLZW01000001">
    <property type="protein sequence ID" value="TCS64849.1"/>
    <property type="molecule type" value="Genomic_DNA"/>
</dbReference>